<keyword evidence="5" id="KW-1185">Reference proteome</keyword>
<dbReference type="EMBL" id="CP118734">
    <property type="protein sequence ID" value="WNY49421.1"/>
    <property type="molecule type" value="Genomic_DNA"/>
</dbReference>
<protein>
    <submittedName>
        <fullName evidence="4">GNAT family N-acetyltransferase</fullName>
    </submittedName>
</protein>
<sequence>MEIRFARLSDLDQVFELETANFSKEERISEQVLATFLREVPQTCLVMEEEGQLAGFILASPWASATVTDEIFYLESGQLPTGQHLAIASLSVAPNYQGQGIGTLLLAGLKEVAVQGNYQGIALTCKESLIKYYQINQFEDQGPSQSQFGGKTWYDMYWKA</sequence>
<dbReference type="PANTHER" id="PTHR10908:SF0">
    <property type="entry name" value="SEROTONIN N-ACETYLTRANSFERASE"/>
    <property type="match status" value="1"/>
</dbReference>
<keyword evidence="1" id="KW-0808">Transferase</keyword>
<evidence type="ECO:0000313" key="5">
    <source>
        <dbReference type="Proteomes" id="UP001301526"/>
    </source>
</evidence>
<dbReference type="PANTHER" id="PTHR10908">
    <property type="entry name" value="SEROTONIN N-ACETYLTRANSFERASE"/>
    <property type="match status" value="1"/>
</dbReference>
<keyword evidence="2" id="KW-0012">Acyltransferase</keyword>
<dbReference type="InterPro" id="IPR051635">
    <property type="entry name" value="SNAT-like"/>
</dbReference>
<dbReference type="Gene3D" id="3.40.630.30">
    <property type="match status" value="1"/>
</dbReference>
<dbReference type="SUPFAM" id="SSF55729">
    <property type="entry name" value="Acyl-CoA N-acyltransferases (Nat)"/>
    <property type="match status" value="1"/>
</dbReference>
<dbReference type="CDD" id="cd04301">
    <property type="entry name" value="NAT_SF"/>
    <property type="match status" value="1"/>
</dbReference>
<dbReference type="InterPro" id="IPR000182">
    <property type="entry name" value="GNAT_dom"/>
</dbReference>
<organism evidence="4 5">
    <name type="scientific">Streptococcus iners subsp. hyiners</name>
    <dbReference type="NCBI Taxonomy" id="3028083"/>
    <lineage>
        <taxon>Bacteria</taxon>
        <taxon>Bacillati</taxon>
        <taxon>Bacillota</taxon>
        <taxon>Bacilli</taxon>
        <taxon>Lactobacillales</taxon>
        <taxon>Streptococcaceae</taxon>
        <taxon>Streptococcus</taxon>
        <taxon>Streptococcus iners</taxon>
    </lineage>
</organism>
<name>A0AA96VHB0_9STRE</name>
<dbReference type="PROSITE" id="PS51186">
    <property type="entry name" value="GNAT"/>
    <property type="match status" value="1"/>
</dbReference>
<feature type="domain" description="N-acetyltransferase" evidence="3">
    <location>
        <begin position="1"/>
        <end position="160"/>
    </location>
</feature>
<dbReference type="Proteomes" id="UP001301526">
    <property type="component" value="Chromosome"/>
</dbReference>
<dbReference type="GO" id="GO:0008080">
    <property type="term" value="F:N-acetyltransferase activity"/>
    <property type="evidence" value="ECO:0007669"/>
    <property type="project" value="UniProtKB-ARBA"/>
</dbReference>
<reference evidence="4 5" key="1">
    <citation type="submission" date="2023-02" db="EMBL/GenBank/DDBJ databases">
        <title>Streptococcus sp. Genome Sequencing and Assembly.</title>
        <authorList>
            <person name="Shore S.M."/>
            <person name="Nicholson T.L."/>
        </authorList>
    </citation>
    <scope>NUCLEOTIDE SEQUENCE [LARGE SCALE GENOMIC DNA]</scope>
    <source>
        <strain evidence="4 5">29892</strain>
    </source>
</reference>
<dbReference type="AlphaFoldDB" id="A0AA96VHB0"/>
<gene>
    <name evidence="4" type="ORF">PW220_01860</name>
</gene>
<evidence type="ECO:0000313" key="4">
    <source>
        <dbReference type="EMBL" id="WNY49421.1"/>
    </source>
</evidence>
<dbReference type="InterPro" id="IPR016181">
    <property type="entry name" value="Acyl_CoA_acyltransferase"/>
</dbReference>
<accession>A0AA96VHB0</accession>
<evidence type="ECO:0000259" key="3">
    <source>
        <dbReference type="PROSITE" id="PS51186"/>
    </source>
</evidence>
<evidence type="ECO:0000256" key="1">
    <source>
        <dbReference type="ARBA" id="ARBA00022679"/>
    </source>
</evidence>
<proteinExistence type="predicted"/>
<dbReference type="RefSeq" id="WP_248054918.1">
    <property type="nucleotide sequence ID" value="NZ_CP118734.1"/>
</dbReference>
<evidence type="ECO:0000256" key="2">
    <source>
        <dbReference type="ARBA" id="ARBA00023315"/>
    </source>
</evidence>
<dbReference type="Pfam" id="PF00583">
    <property type="entry name" value="Acetyltransf_1"/>
    <property type="match status" value="1"/>
</dbReference>